<accession>A0ACC2SKI3</accession>
<protein>
    <submittedName>
        <fullName evidence="1">Uncharacterized protein</fullName>
    </submittedName>
</protein>
<comment type="caution">
    <text evidence="1">The sequence shown here is derived from an EMBL/GenBank/DDBJ whole genome shotgun (WGS) entry which is preliminary data.</text>
</comment>
<name>A0ACC2SKI3_9FUNG</name>
<proteinExistence type="predicted"/>
<organism evidence="1 2">
    <name type="scientific">Entomophthora muscae</name>
    <dbReference type="NCBI Taxonomy" id="34485"/>
    <lineage>
        <taxon>Eukaryota</taxon>
        <taxon>Fungi</taxon>
        <taxon>Fungi incertae sedis</taxon>
        <taxon>Zoopagomycota</taxon>
        <taxon>Entomophthoromycotina</taxon>
        <taxon>Entomophthoromycetes</taxon>
        <taxon>Entomophthorales</taxon>
        <taxon>Entomophthoraceae</taxon>
        <taxon>Entomophthora</taxon>
    </lineage>
</organism>
<evidence type="ECO:0000313" key="2">
    <source>
        <dbReference type="Proteomes" id="UP001165960"/>
    </source>
</evidence>
<reference evidence="1" key="1">
    <citation type="submission" date="2022-04" db="EMBL/GenBank/DDBJ databases">
        <title>Genome of the entomopathogenic fungus Entomophthora muscae.</title>
        <authorList>
            <person name="Elya C."/>
            <person name="Lovett B.R."/>
            <person name="Lee E."/>
            <person name="Macias A.M."/>
            <person name="Hajek A.E."/>
            <person name="De Bivort B.L."/>
            <person name="Kasson M.T."/>
            <person name="De Fine Licht H.H."/>
            <person name="Stajich J.E."/>
        </authorList>
    </citation>
    <scope>NUCLEOTIDE SEQUENCE</scope>
    <source>
        <strain evidence="1">Berkeley</strain>
    </source>
</reference>
<evidence type="ECO:0000313" key="1">
    <source>
        <dbReference type="EMBL" id="KAJ9062902.1"/>
    </source>
</evidence>
<dbReference type="Proteomes" id="UP001165960">
    <property type="component" value="Unassembled WGS sequence"/>
</dbReference>
<dbReference type="EMBL" id="QTSX02004986">
    <property type="protein sequence ID" value="KAJ9062902.1"/>
    <property type="molecule type" value="Genomic_DNA"/>
</dbReference>
<gene>
    <name evidence="1" type="ORF">DSO57_1005704</name>
</gene>
<sequence length="94" mass="10468">MLVSLMKFVAFTLAPDLLMIWTTSPDLWSCISHSFHHVGNNPTQFMYIFDNIPGRAQDILDTIFCPKTSPLNAPKSGHPSAGDRTTVTVEYLAK</sequence>
<keyword evidence="2" id="KW-1185">Reference proteome</keyword>